<dbReference type="Proteomes" id="UP000692954">
    <property type="component" value="Unassembled WGS sequence"/>
</dbReference>
<comment type="subcellular location">
    <subcellularLocation>
        <location evidence="1">Membrane</location>
        <topology evidence="1">Multi-pass membrane protein</topology>
    </subcellularLocation>
</comment>
<keyword evidence="4 5" id="KW-0472">Membrane</keyword>
<evidence type="ECO:0000256" key="3">
    <source>
        <dbReference type="ARBA" id="ARBA00022989"/>
    </source>
</evidence>
<dbReference type="EMBL" id="CAJJDN010000033">
    <property type="protein sequence ID" value="CAD8075426.1"/>
    <property type="molecule type" value="Genomic_DNA"/>
</dbReference>
<sequence length="337" mass="37731">MDQNYDNDNIIIFVKSGSTLILFLIILFTANLPYKSKTFRENKPLVSISQAFSGGLFLSVALLHLLPESQEKYETSQNFQENPKKEIFPFPFLISILSFALILFIEKIVTNHKHAHSDHVDVQPTQNVELLKSDESICCSQIGACCNQVESQAQEDVLRNAISSQVKMAQRVGFNEIKNKTKIKKTNKSSNLTPYLLQIAVGIHAIFEGLAIGIESNLSRCIGIALAVFCHKWAEGLTLGLTFKKAKVTHSKAKKLIVLQALMNPLGISIGWILSSNRIIIVSIFYAISAGTFLYISTIEVIVEEFNVARYKLLKFLAFLLAIAFISSIWLLEQIDF</sequence>
<name>A0A8S1MFL2_9CILI</name>
<keyword evidence="3 5" id="KW-1133">Transmembrane helix</keyword>
<feature type="transmembrane region" description="Helical" evidence="5">
    <location>
        <begin position="192"/>
        <end position="212"/>
    </location>
</feature>
<evidence type="ECO:0000256" key="1">
    <source>
        <dbReference type="ARBA" id="ARBA00004141"/>
    </source>
</evidence>
<dbReference type="GO" id="GO:0016020">
    <property type="term" value="C:membrane"/>
    <property type="evidence" value="ECO:0007669"/>
    <property type="project" value="UniProtKB-SubCell"/>
</dbReference>
<dbReference type="Pfam" id="PF02535">
    <property type="entry name" value="Zip"/>
    <property type="match status" value="1"/>
</dbReference>
<evidence type="ECO:0008006" key="8">
    <source>
        <dbReference type="Google" id="ProtNLM"/>
    </source>
</evidence>
<keyword evidence="7" id="KW-1185">Reference proteome</keyword>
<feature type="transmembrane region" description="Helical" evidence="5">
    <location>
        <begin position="224"/>
        <end position="244"/>
    </location>
</feature>
<proteinExistence type="predicted"/>
<evidence type="ECO:0000313" key="7">
    <source>
        <dbReference type="Proteomes" id="UP000692954"/>
    </source>
</evidence>
<feature type="transmembrane region" description="Helical" evidence="5">
    <location>
        <begin position="45"/>
        <end position="67"/>
    </location>
</feature>
<feature type="transmembrane region" description="Helical" evidence="5">
    <location>
        <begin position="256"/>
        <end position="274"/>
    </location>
</feature>
<dbReference type="GO" id="GO:0005385">
    <property type="term" value="F:zinc ion transmembrane transporter activity"/>
    <property type="evidence" value="ECO:0007669"/>
    <property type="project" value="TreeGrafter"/>
</dbReference>
<evidence type="ECO:0000313" key="6">
    <source>
        <dbReference type="EMBL" id="CAD8075426.1"/>
    </source>
</evidence>
<evidence type="ECO:0000256" key="5">
    <source>
        <dbReference type="SAM" id="Phobius"/>
    </source>
</evidence>
<reference evidence="6" key="1">
    <citation type="submission" date="2021-01" db="EMBL/GenBank/DDBJ databases">
        <authorList>
            <consortium name="Genoscope - CEA"/>
            <person name="William W."/>
        </authorList>
    </citation>
    <scope>NUCLEOTIDE SEQUENCE</scope>
</reference>
<dbReference type="InterPro" id="IPR003689">
    <property type="entry name" value="ZIP"/>
</dbReference>
<dbReference type="AlphaFoldDB" id="A0A8S1MFL2"/>
<feature type="transmembrane region" description="Helical" evidence="5">
    <location>
        <begin position="313"/>
        <end position="332"/>
    </location>
</feature>
<comment type="caution">
    <text evidence="6">The sequence shown here is derived from an EMBL/GenBank/DDBJ whole genome shotgun (WGS) entry which is preliminary data.</text>
</comment>
<dbReference type="OrthoDB" id="10263369at2759"/>
<protein>
    <recommendedName>
        <fullName evidence="8">Zinc/iron permease</fullName>
    </recommendedName>
</protein>
<dbReference type="PANTHER" id="PTHR11040">
    <property type="entry name" value="ZINC/IRON TRANSPORTER"/>
    <property type="match status" value="1"/>
</dbReference>
<gene>
    <name evidence="6" type="ORF">PSON_ATCC_30995.1.T0330224</name>
</gene>
<keyword evidence="2 5" id="KW-0812">Transmembrane</keyword>
<feature type="transmembrane region" description="Helical" evidence="5">
    <location>
        <begin position="12"/>
        <end position="33"/>
    </location>
</feature>
<organism evidence="6 7">
    <name type="scientific">Paramecium sonneborni</name>
    <dbReference type="NCBI Taxonomy" id="65129"/>
    <lineage>
        <taxon>Eukaryota</taxon>
        <taxon>Sar</taxon>
        <taxon>Alveolata</taxon>
        <taxon>Ciliophora</taxon>
        <taxon>Intramacronucleata</taxon>
        <taxon>Oligohymenophorea</taxon>
        <taxon>Peniculida</taxon>
        <taxon>Parameciidae</taxon>
        <taxon>Paramecium</taxon>
    </lineage>
</organism>
<feature type="transmembrane region" description="Helical" evidence="5">
    <location>
        <begin position="280"/>
        <end position="301"/>
    </location>
</feature>
<accession>A0A8S1MFL2</accession>
<evidence type="ECO:0000256" key="2">
    <source>
        <dbReference type="ARBA" id="ARBA00022692"/>
    </source>
</evidence>
<dbReference type="PANTHER" id="PTHR11040:SF140">
    <property type="entry name" value="ZRT (ZRT), IRT- (IRT-) LIKE PROTEIN TRANSPORTER"/>
    <property type="match status" value="1"/>
</dbReference>
<feature type="transmembrane region" description="Helical" evidence="5">
    <location>
        <begin position="87"/>
        <end position="105"/>
    </location>
</feature>
<evidence type="ECO:0000256" key="4">
    <source>
        <dbReference type="ARBA" id="ARBA00023136"/>
    </source>
</evidence>